<dbReference type="PROSITE" id="PS51722">
    <property type="entry name" value="G_TR_2"/>
    <property type="match status" value="1"/>
</dbReference>
<dbReference type="GO" id="GO:0032790">
    <property type="term" value="P:ribosome disassembly"/>
    <property type="evidence" value="ECO:0007669"/>
    <property type="project" value="TreeGrafter"/>
</dbReference>
<dbReference type="InterPro" id="IPR009000">
    <property type="entry name" value="Transl_B-barrel_sf"/>
</dbReference>
<dbReference type="GO" id="GO:0005737">
    <property type="term" value="C:cytoplasm"/>
    <property type="evidence" value="ECO:0007669"/>
    <property type="project" value="UniProtKB-SubCell"/>
</dbReference>
<evidence type="ECO:0000313" key="9">
    <source>
        <dbReference type="EMBL" id="QPB81744.1"/>
    </source>
</evidence>
<dbReference type="EMBL" id="CP045429">
    <property type="protein sequence ID" value="QPB81744.1"/>
    <property type="molecule type" value="Genomic_DNA"/>
</dbReference>
<protein>
    <recommendedName>
        <fullName evidence="2 8">Elongation factor G</fullName>
        <shortName evidence="8">EF-G</shortName>
    </recommendedName>
</protein>
<dbReference type="InterPro" id="IPR009022">
    <property type="entry name" value="EFG_III"/>
</dbReference>
<dbReference type="InterPro" id="IPR035647">
    <property type="entry name" value="EFG_III/V"/>
</dbReference>
<evidence type="ECO:0000256" key="1">
    <source>
        <dbReference type="ARBA" id="ARBA00005870"/>
    </source>
</evidence>
<keyword evidence="5 8" id="KW-0648">Protein biosynthesis</keyword>
<dbReference type="Proteomes" id="UP000305729">
    <property type="component" value="Chromosome 1"/>
</dbReference>
<comment type="subcellular location">
    <subcellularLocation>
        <location evidence="8">Cytoplasm</location>
    </subcellularLocation>
</comment>
<dbReference type="RefSeq" id="WP_138539489.1">
    <property type="nucleotide sequence ID" value="NZ_CP045429.1"/>
</dbReference>
<dbReference type="AlphaFoldDB" id="A0A5S3UR11"/>
<dbReference type="NCBIfam" id="NF009381">
    <property type="entry name" value="PRK12740.1-5"/>
    <property type="match status" value="1"/>
</dbReference>
<dbReference type="GO" id="GO:0003924">
    <property type="term" value="F:GTPase activity"/>
    <property type="evidence" value="ECO:0007669"/>
    <property type="project" value="InterPro"/>
</dbReference>
<dbReference type="STRING" id="43658.AT705_13490"/>
<evidence type="ECO:0000256" key="7">
    <source>
        <dbReference type="ARBA" id="ARBA00024731"/>
    </source>
</evidence>
<keyword evidence="4 8" id="KW-0251">Elongation factor</keyword>
<dbReference type="PANTHER" id="PTHR43261:SF1">
    <property type="entry name" value="RIBOSOME-RELEASING FACTOR 2, MITOCHONDRIAL"/>
    <property type="match status" value="1"/>
</dbReference>
<organism evidence="9 10">
    <name type="scientific">Pseudoalteromonas rubra</name>
    <dbReference type="NCBI Taxonomy" id="43658"/>
    <lineage>
        <taxon>Bacteria</taxon>
        <taxon>Pseudomonadati</taxon>
        <taxon>Pseudomonadota</taxon>
        <taxon>Gammaproteobacteria</taxon>
        <taxon>Alteromonadales</taxon>
        <taxon>Pseudoalteromonadaceae</taxon>
        <taxon>Pseudoalteromonas</taxon>
    </lineage>
</organism>
<proteinExistence type="inferred from homology"/>
<dbReference type="InterPro" id="IPR000640">
    <property type="entry name" value="EFG_V-like"/>
</dbReference>
<dbReference type="InterPro" id="IPR035649">
    <property type="entry name" value="EFG_V"/>
</dbReference>
<reference evidence="9 10" key="1">
    <citation type="submission" date="2019-10" db="EMBL/GenBank/DDBJ databases">
        <title>Pseudoalteromonas rubra S4059.</title>
        <authorList>
            <person name="Paulsen S."/>
            <person name="Wang X."/>
        </authorList>
    </citation>
    <scope>NUCLEOTIDE SEQUENCE [LARGE SCALE GENOMIC DNA]</scope>
    <source>
        <strain evidence="9 10">S4059</strain>
    </source>
</reference>
<dbReference type="InterPro" id="IPR027417">
    <property type="entry name" value="P-loop_NTPase"/>
</dbReference>
<dbReference type="Gene3D" id="3.30.70.870">
    <property type="entry name" value="Elongation Factor G (Translational Gtpase), domain 3"/>
    <property type="match status" value="1"/>
</dbReference>
<evidence type="ECO:0000256" key="4">
    <source>
        <dbReference type="ARBA" id="ARBA00022768"/>
    </source>
</evidence>
<keyword evidence="8" id="KW-0963">Cytoplasm</keyword>
<dbReference type="Pfam" id="PF03764">
    <property type="entry name" value="EFG_IV"/>
    <property type="match status" value="1"/>
</dbReference>
<dbReference type="CDD" id="cd04088">
    <property type="entry name" value="EFG_mtEFG_II"/>
    <property type="match status" value="1"/>
</dbReference>
<dbReference type="SMART" id="SM00838">
    <property type="entry name" value="EFG_C"/>
    <property type="match status" value="1"/>
</dbReference>
<dbReference type="Gene3D" id="3.30.70.240">
    <property type="match status" value="1"/>
</dbReference>
<dbReference type="FunFam" id="3.30.70.240:FF:000001">
    <property type="entry name" value="Elongation factor G"/>
    <property type="match status" value="1"/>
</dbReference>
<gene>
    <name evidence="8 9" type="primary">fusA</name>
    <name evidence="9" type="ORF">CWC22_001450</name>
</gene>
<evidence type="ECO:0000256" key="8">
    <source>
        <dbReference type="HAMAP-Rule" id="MF_00054"/>
    </source>
</evidence>
<comment type="function">
    <text evidence="7 8">Catalyzes the GTP-dependent ribosomal translocation step during translation elongation. During this step, the ribosome changes from the pre-translocational (PRE) to the post-translocational (POST) state as the newly formed A-site-bound peptidyl-tRNA and P-site-bound deacylated tRNA move to the P and E sites, respectively. Catalyzes the coordinated movement of the two tRNA molecules, the mRNA and conformational changes in the ribosome.</text>
</comment>
<dbReference type="PANTHER" id="PTHR43261">
    <property type="entry name" value="TRANSLATION ELONGATION FACTOR G-RELATED"/>
    <property type="match status" value="1"/>
</dbReference>
<keyword evidence="6 8" id="KW-0342">GTP-binding</keyword>
<dbReference type="HAMAP" id="MF_00054_B">
    <property type="entry name" value="EF_G_EF_2_B"/>
    <property type="match status" value="1"/>
</dbReference>
<dbReference type="SMART" id="SM00889">
    <property type="entry name" value="EFG_IV"/>
    <property type="match status" value="1"/>
</dbReference>
<dbReference type="SUPFAM" id="SSF52540">
    <property type="entry name" value="P-loop containing nucleoside triphosphate hydrolases"/>
    <property type="match status" value="1"/>
</dbReference>
<dbReference type="PRINTS" id="PR00315">
    <property type="entry name" value="ELONGATNFCT"/>
</dbReference>
<dbReference type="InterPro" id="IPR047872">
    <property type="entry name" value="EFG_IV"/>
</dbReference>
<dbReference type="PROSITE" id="PS00301">
    <property type="entry name" value="G_TR_1"/>
    <property type="match status" value="1"/>
</dbReference>
<evidence type="ECO:0000256" key="6">
    <source>
        <dbReference type="ARBA" id="ARBA00023134"/>
    </source>
</evidence>
<dbReference type="Pfam" id="PF00679">
    <property type="entry name" value="EFG_C"/>
    <property type="match status" value="1"/>
</dbReference>
<dbReference type="NCBIfam" id="TIGR00231">
    <property type="entry name" value="small_GTP"/>
    <property type="match status" value="1"/>
</dbReference>
<dbReference type="CDD" id="cd16262">
    <property type="entry name" value="EFG_III"/>
    <property type="match status" value="1"/>
</dbReference>
<dbReference type="InterPro" id="IPR014721">
    <property type="entry name" value="Ribsml_uS5_D2-typ_fold_subgr"/>
</dbReference>
<dbReference type="GO" id="GO:0005525">
    <property type="term" value="F:GTP binding"/>
    <property type="evidence" value="ECO:0007669"/>
    <property type="project" value="UniProtKB-UniRule"/>
</dbReference>
<dbReference type="InterPro" id="IPR005517">
    <property type="entry name" value="Transl_elong_EFG/EF2_IV"/>
</dbReference>
<dbReference type="SUPFAM" id="SSF54980">
    <property type="entry name" value="EF-G C-terminal domain-like"/>
    <property type="match status" value="2"/>
</dbReference>
<evidence type="ECO:0000256" key="5">
    <source>
        <dbReference type="ARBA" id="ARBA00022917"/>
    </source>
</evidence>
<dbReference type="InterPro" id="IPR005225">
    <property type="entry name" value="Small_GTP-bd"/>
</dbReference>
<accession>A0A5S3UR11</accession>
<dbReference type="InterPro" id="IPR004161">
    <property type="entry name" value="EFTu-like_2"/>
</dbReference>
<name>A0A5S3UR11_9GAMM</name>
<dbReference type="GO" id="GO:0097216">
    <property type="term" value="F:guanosine tetraphosphate binding"/>
    <property type="evidence" value="ECO:0007669"/>
    <property type="project" value="UniProtKB-ARBA"/>
</dbReference>
<evidence type="ECO:0000313" key="10">
    <source>
        <dbReference type="Proteomes" id="UP000305729"/>
    </source>
</evidence>
<dbReference type="InterPro" id="IPR020568">
    <property type="entry name" value="Ribosomal_Su5_D2-typ_SF"/>
</dbReference>
<evidence type="ECO:0000256" key="3">
    <source>
        <dbReference type="ARBA" id="ARBA00022741"/>
    </source>
</evidence>
<dbReference type="CDD" id="cd01886">
    <property type="entry name" value="EF-G"/>
    <property type="match status" value="1"/>
</dbReference>
<comment type="similarity">
    <text evidence="1 8">Belongs to the TRAFAC class translation factor GTPase superfamily. Classic translation factor GTPase family. EF-G/EF-2 subfamily.</text>
</comment>
<dbReference type="GO" id="GO:0003746">
    <property type="term" value="F:translation elongation factor activity"/>
    <property type="evidence" value="ECO:0007669"/>
    <property type="project" value="UniProtKB-UniRule"/>
</dbReference>
<sequence length="704" mass="77301">MARTTPIERYRNIGICAHVDAGKTTTTERVLYYTGLSHKIGEVHDGAATMDWMEQEQERGITITSAATTCFWKGMDAQFDEHRINIIDTPGHVDFTIEVERSLRVLDGAVVVLCASSGVQPQTETVWRQANKYEVPRMIFVNKMDRTGADFLAVVDQVKKRLGAAPVPIQLPIGAEDEFKGVIDLIKMKAINWNAEDQGMTFNYEEIPAELQELAEEWRAELLESAAEASEELMDKYLEEGELSEAEIKAAIRQRTLNNEIVPMSCGSAFKNKGVQAVLDAVIEYMPSPTEVKEIQGILDDESEATRPADDDAPFSALAFKIATDPFVGTLTFFRVYSGTVGQGDSVYNPVKGKKERFGRIVQMHSNSREEIKEVRAGDIAAAIGMKDVTTGDTLCAHDAVITLERMEFPEPVISVAVEPKTVADQEKMGIALGKLAAEDPSFRVETDEESGQTIISGMGELHLDIIVDRMKREFSVECNVGKPQVAYRETIRGSVEAEGKFVRQSGGRGQYGHVWLKLEPMEVADEDAPIYEFVNEIVGGAVPKEYIPAVDKGIQEQMKQGVLAGYPMLGVKATLFDGSFHDVDSNEMAFKIAGAMGFKKGALDAQPVILEPVMKVEVTTPEANMGDVVGDLNRRRGIIEGMDDSFGGLKQVNAQVPLSEMFGYATDLRSATQGRASYSMEFSKYAEAAKNVADAIIAARAVK</sequence>
<dbReference type="InterPro" id="IPR031157">
    <property type="entry name" value="G_TR_CS"/>
</dbReference>
<evidence type="ECO:0000256" key="2">
    <source>
        <dbReference type="ARBA" id="ARBA00017872"/>
    </source>
</evidence>
<dbReference type="Pfam" id="PF00009">
    <property type="entry name" value="GTP_EFTU"/>
    <property type="match status" value="1"/>
</dbReference>
<dbReference type="InterPro" id="IPR000795">
    <property type="entry name" value="T_Tr_GTP-bd_dom"/>
</dbReference>
<dbReference type="Gene3D" id="3.30.230.10">
    <property type="match status" value="1"/>
</dbReference>
<feature type="binding site" evidence="8">
    <location>
        <begin position="17"/>
        <end position="24"/>
    </location>
    <ligand>
        <name>GTP</name>
        <dbReference type="ChEBI" id="CHEBI:37565"/>
    </ligand>
</feature>
<feature type="binding site" evidence="8">
    <location>
        <begin position="88"/>
        <end position="92"/>
    </location>
    <ligand>
        <name>GTP</name>
        <dbReference type="ChEBI" id="CHEBI:37565"/>
    </ligand>
</feature>
<dbReference type="FunFam" id="2.40.30.10:FF:000006">
    <property type="entry name" value="Elongation factor G"/>
    <property type="match status" value="1"/>
</dbReference>
<dbReference type="SUPFAM" id="SSF54211">
    <property type="entry name" value="Ribosomal protein S5 domain 2-like"/>
    <property type="match status" value="1"/>
</dbReference>
<dbReference type="CDD" id="cd03713">
    <property type="entry name" value="EFG_mtEFG_C"/>
    <property type="match status" value="1"/>
</dbReference>
<dbReference type="Pfam" id="PF14492">
    <property type="entry name" value="EFG_III"/>
    <property type="match status" value="1"/>
</dbReference>
<dbReference type="CDD" id="cd01434">
    <property type="entry name" value="EFG_mtEFG1_IV"/>
    <property type="match status" value="1"/>
</dbReference>
<keyword evidence="3 8" id="KW-0547">Nucleotide-binding</keyword>
<dbReference type="Gene3D" id="2.40.30.10">
    <property type="entry name" value="Translation factors"/>
    <property type="match status" value="1"/>
</dbReference>
<dbReference type="InterPro" id="IPR041095">
    <property type="entry name" value="EFG_II"/>
</dbReference>
<dbReference type="FunFam" id="3.30.230.10:FF:000003">
    <property type="entry name" value="Elongation factor G"/>
    <property type="match status" value="1"/>
</dbReference>
<dbReference type="InterPro" id="IPR004540">
    <property type="entry name" value="Transl_elong_EFG/EF2"/>
</dbReference>
<dbReference type="NCBIfam" id="TIGR00484">
    <property type="entry name" value="EF-G"/>
    <property type="match status" value="1"/>
</dbReference>
<dbReference type="Gene3D" id="3.40.50.300">
    <property type="entry name" value="P-loop containing nucleotide triphosphate hydrolases"/>
    <property type="match status" value="1"/>
</dbReference>
<feature type="binding site" evidence="8">
    <location>
        <begin position="142"/>
        <end position="145"/>
    </location>
    <ligand>
        <name>GTP</name>
        <dbReference type="ChEBI" id="CHEBI:37565"/>
    </ligand>
</feature>
<dbReference type="FunFam" id="3.40.50.300:FF:000029">
    <property type="entry name" value="Elongation factor G"/>
    <property type="match status" value="1"/>
</dbReference>
<dbReference type="Pfam" id="PF03144">
    <property type="entry name" value="GTP_EFTU_D2"/>
    <property type="match status" value="1"/>
</dbReference>
<dbReference type="FunFam" id="3.30.70.870:FF:000001">
    <property type="entry name" value="Elongation factor G"/>
    <property type="match status" value="1"/>
</dbReference>
<dbReference type="SUPFAM" id="SSF50447">
    <property type="entry name" value="Translation proteins"/>
    <property type="match status" value="1"/>
</dbReference>